<dbReference type="Proteomes" id="UP000271624">
    <property type="component" value="Unassembled WGS sequence"/>
</dbReference>
<keyword evidence="1" id="KW-0812">Transmembrane</keyword>
<dbReference type="OrthoDB" id="515396at2"/>
<evidence type="ECO:0000256" key="1">
    <source>
        <dbReference type="SAM" id="Phobius"/>
    </source>
</evidence>
<protein>
    <submittedName>
        <fullName evidence="2">Uncharacterized protein</fullName>
    </submittedName>
</protein>
<evidence type="ECO:0000313" key="3">
    <source>
        <dbReference type="Proteomes" id="UP000271624"/>
    </source>
</evidence>
<name>A0A3S1ASF1_9CYAN</name>
<gene>
    <name evidence="2" type="ORF">DSM106972_021820</name>
</gene>
<proteinExistence type="predicted"/>
<accession>A0A3S1ASF1</accession>
<comment type="caution">
    <text evidence="2">The sequence shown here is derived from an EMBL/GenBank/DDBJ whole genome shotgun (WGS) entry which is preliminary data.</text>
</comment>
<dbReference type="RefSeq" id="WP_127080762.1">
    <property type="nucleotide sequence ID" value="NZ_RSCL01000004.1"/>
</dbReference>
<keyword evidence="1" id="KW-1133">Transmembrane helix</keyword>
<reference evidence="2" key="1">
    <citation type="submission" date="2018-12" db="EMBL/GenBank/DDBJ databases">
        <authorList>
            <person name="Will S."/>
            <person name="Neumann-Schaal M."/>
            <person name="Henke P."/>
        </authorList>
    </citation>
    <scope>NUCLEOTIDE SEQUENCE</scope>
    <source>
        <strain evidence="2">PCC 7102</strain>
    </source>
</reference>
<reference evidence="2" key="2">
    <citation type="journal article" date="2019" name="Genome Biol. Evol.">
        <title>Day and night: Metabolic profiles and evolutionary relationships of six axenic non-marine cyanobacteria.</title>
        <authorList>
            <person name="Will S.E."/>
            <person name="Henke P."/>
            <person name="Boedeker C."/>
            <person name="Huang S."/>
            <person name="Brinkmann H."/>
            <person name="Rohde M."/>
            <person name="Jarek M."/>
            <person name="Friedl T."/>
            <person name="Seufert S."/>
            <person name="Schumacher M."/>
            <person name="Overmann J."/>
            <person name="Neumann-Schaal M."/>
            <person name="Petersen J."/>
        </authorList>
    </citation>
    <scope>NUCLEOTIDE SEQUENCE [LARGE SCALE GENOMIC DNA]</scope>
    <source>
        <strain evidence="2">PCC 7102</strain>
    </source>
</reference>
<feature type="transmembrane region" description="Helical" evidence="1">
    <location>
        <begin position="53"/>
        <end position="70"/>
    </location>
</feature>
<keyword evidence="1" id="KW-0472">Membrane</keyword>
<dbReference type="AlphaFoldDB" id="A0A3S1ASF1"/>
<evidence type="ECO:0000313" key="2">
    <source>
        <dbReference type="EMBL" id="RUT07922.1"/>
    </source>
</evidence>
<keyword evidence="3" id="KW-1185">Reference proteome</keyword>
<dbReference type="EMBL" id="RSCL01000004">
    <property type="protein sequence ID" value="RUT07922.1"/>
    <property type="molecule type" value="Genomic_DNA"/>
</dbReference>
<organism evidence="2 3">
    <name type="scientific">Dulcicalothrix desertica PCC 7102</name>
    <dbReference type="NCBI Taxonomy" id="232991"/>
    <lineage>
        <taxon>Bacteria</taxon>
        <taxon>Bacillati</taxon>
        <taxon>Cyanobacteriota</taxon>
        <taxon>Cyanophyceae</taxon>
        <taxon>Nostocales</taxon>
        <taxon>Calotrichaceae</taxon>
        <taxon>Dulcicalothrix</taxon>
    </lineage>
</organism>
<sequence>MSERRRDFHRLNDLNLSSFWWHSGTEWTSIIKDEITPDKNDAVESQSVPHRPIIYSAVAILVLLGAAIVTRTGEISQRLETAQNQPQQIIFSNKY</sequence>